<accession>A0AAV7RAB5</accession>
<evidence type="ECO:0000313" key="1">
    <source>
        <dbReference type="EMBL" id="KAJ1147693.1"/>
    </source>
</evidence>
<dbReference type="Proteomes" id="UP001066276">
    <property type="component" value="Chromosome 5"/>
</dbReference>
<protein>
    <submittedName>
        <fullName evidence="1">Uncharacterized protein</fullName>
    </submittedName>
</protein>
<proteinExistence type="predicted"/>
<dbReference type="EMBL" id="JANPWB010000009">
    <property type="protein sequence ID" value="KAJ1147693.1"/>
    <property type="molecule type" value="Genomic_DNA"/>
</dbReference>
<dbReference type="AlphaFoldDB" id="A0AAV7RAB5"/>
<evidence type="ECO:0000313" key="2">
    <source>
        <dbReference type="Proteomes" id="UP001066276"/>
    </source>
</evidence>
<name>A0AAV7RAB5_PLEWA</name>
<comment type="caution">
    <text evidence="1">The sequence shown here is derived from an EMBL/GenBank/DDBJ whole genome shotgun (WGS) entry which is preliminary data.</text>
</comment>
<reference evidence="1" key="1">
    <citation type="journal article" date="2022" name="bioRxiv">
        <title>Sequencing and chromosome-scale assembly of the giantPleurodeles waltlgenome.</title>
        <authorList>
            <person name="Brown T."/>
            <person name="Elewa A."/>
            <person name="Iarovenko S."/>
            <person name="Subramanian E."/>
            <person name="Araus A.J."/>
            <person name="Petzold A."/>
            <person name="Susuki M."/>
            <person name="Suzuki K.-i.T."/>
            <person name="Hayashi T."/>
            <person name="Toyoda A."/>
            <person name="Oliveira C."/>
            <person name="Osipova E."/>
            <person name="Leigh N.D."/>
            <person name="Simon A."/>
            <person name="Yun M.H."/>
        </authorList>
    </citation>
    <scope>NUCLEOTIDE SEQUENCE</scope>
    <source>
        <strain evidence="1">20211129_DDA</strain>
        <tissue evidence="1">Liver</tissue>
    </source>
</reference>
<organism evidence="1 2">
    <name type="scientific">Pleurodeles waltl</name>
    <name type="common">Iberian ribbed newt</name>
    <dbReference type="NCBI Taxonomy" id="8319"/>
    <lineage>
        <taxon>Eukaryota</taxon>
        <taxon>Metazoa</taxon>
        <taxon>Chordata</taxon>
        <taxon>Craniata</taxon>
        <taxon>Vertebrata</taxon>
        <taxon>Euteleostomi</taxon>
        <taxon>Amphibia</taxon>
        <taxon>Batrachia</taxon>
        <taxon>Caudata</taxon>
        <taxon>Salamandroidea</taxon>
        <taxon>Salamandridae</taxon>
        <taxon>Pleurodelinae</taxon>
        <taxon>Pleurodeles</taxon>
    </lineage>
</organism>
<sequence length="820" mass="87712">MCCTLHDTLRPAYPQQSHPVYVLHITRHPAANIPSAVTPGACGARHTTPCGQHTTSSHTQGMCCTSHDTLRPTYPQQSHPVHVLNITRHPAASIPPAVTPRACAAHYTTPCCQHALSSHTQGMCCTLHDTLRPSYPQQSHPGHVLHVTRHPAASVPPAVTPRACAAHYMTPCGLRTPSSHTQGLCCTLNNTLRPSYPQQSHPGHVLHVTRHPAASVPSAVAPRACAARYSTPCGQHTLSSHTQDMCCTLNDTLQPAYPQQSHSGHVLHITRHPAASVPPAVTPRTCAAHYTTPCGQRTLSSHTQGMCYTLHDTLLPAYPQQSHPGHVLHITRHPAASVPSADTLRPAYPQQSHPGHVLHITRHPVASTPPAVTPRTCAAHYTTPCGQRTLSSHTQSMCCTLHGTLRPAYPQQSHPGPVLHVTRHPAASVPSAVTPRACAEHYTTPFGQHTPSSHTQALCCTLHDTLRPAYPQQSHPGHVLNITQHPAASIPPAVTPRACAAQCCQCTLTSHTQGMCCTLHDTLRPAYPEQSQPGPVVHITQHPAASVPSAVTPRACAAHYTTPCGQRTLSSHPAASVPSAVTPRACAAHYTAPCGQHTLSSHTQDMCCTLHDTLLPAYPQQSHPGHVLHITRHPAASVPSAVTPRACATHYTTPCCQRTPSSHTQDMCCTLHDTLRPAYPQQTPCGQRTLSSHTQGMCCTLHGTLWPAHPQQSHPGHVLHITQHPAASVPSAVTPRACAARYTAPCGQRTPSSRTQALCCTLHDTLRPAYPQQSHPGHVLNITQHPAASIPPAVTPRPCAAHYTTPCGQRTLSSHTQGMC</sequence>
<gene>
    <name evidence="1" type="ORF">NDU88_000553</name>
</gene>
<keyword evidence="2" id="KW-1185">Reference proteome</keyword>